<keyword evidence="2" id="KW-1185">Reference proteome</keyword>
<dbReference type="AlphaFoldDB" id="A0AAF0Y827"/>
<organism evidence="1 2">
    <name type="scientific">Vanrija pseudolonga</name>
    <dbReference type="NCBI Taxonomy" id="143232"/>
    <lineage>
        <taxon>Eukaryota</taxon>
        <taxon>Fungi</taxon>
        <taxon>Dikarya</taxon>
        <taxon>Basidiomycota</taxon>
        <taxon>Agaricomycotina</taxon>
        <taxon>Tremellomycetes</taxon>
        <taxon>Trichosporonales</taxon>
        <taxon>Trichosporonaceae</taxon>
        <taxon>Vanrija</taxon>
    </lineage>
</organism>
<dbReference type="RefSeq" id="XP_062627822.1">
    <property type="nucleotide sequence ID" value="XM_062771838.1"/>
</dbReference>
<sequence>MPVSIDHTAHPYLLDLIISYAPLASLLQLRATSRGFRERVRPRVERLLSRHLILTRTTSEDGDGDGLALYPPSKGRADPRWHIGIVPSTLVVLDVDVGEFVPHELATVTSTTSPALRTLRRFNWPTSSIFNPFTIPSVSLGTVVDFVDLSTHPPLGSSAPLVDSGVTRHVLHVRWDTNAYAPGSLGTLLALPSVHEFVLALWPFSVPKAPPPSTRVYVDLCCIFNSLIRAGERPLVTVVGLEHVDPNQITEEREVPFKRGCFDATVAAFREELQAQVALFRESGHAEEFAFECITFEEWHERLGDDKDDIGVWPEEWKRRWVVVVGEQS</sequence>
<evidence type="ECO:0008006" key="3">
    <source>
        <dbReference type="Google" id="ProtNLM"/>
    </source>
</evidence>
<protein>
    <recommendedName>
        <fullName evidence="3">F-box domain-containing protein</fullName>
    </recommendedName>
</protein>
<name>A0AAF0Y827_9TREE</name>
<reference evidence="1" key="1">
    <citation type="submission" date="2023-10" db="EMBL/GenBank/DDBJ databases">
        <authorList>
            <person name="Noh H."/>
        </authorList>
    </citation>
    <scope>NUCLEOTIDE SEQUENCE</scope>
    <source>
        <strain evidence="1">DUCC4014</strain>
    </source>
</reference>
<dbReference type="Proteomes" id="UP000827549">
    <property type="component" value="Chromosome 4"/>
</dbReference>
<proteinExistence type="predicted"/>
<dbReference type="GeneID" id="87808540"/>
<gene>
    <name evidence="1" type="ORF">LOC62_04G005311</name>
</gene>
<evidence type="ECO:0000313" key="2">
    <source>
        <dbReference type="Proteomes" id="UP000827549"/>
    </source>
</evidence>
<accession>A0AAF0Y827</accession>
<dbReference type="EMBL" id="CP086717">
    <property type="protein sequence ID" value="WOO81790.1"/>
    <property type="molecule type" value="Genomic_DNA"/>
</dbReference>
<evidence type="ECO:0000313" key="1">
    <source>
        <dbReference type="EMBL" id="WOO81790.1"/>
    </source>
</evidence>